<gene>
    <name evidence="1" type="ORF">OEZ60_04950</name>
</gene>
<evidence type="ECO:0000313" key="2">
    <source>
        <dbReference type="Proteomes" id="UP001209535"/>
    </source>
</evidence>
<organism evidence="1 2">
    <name type="scientific">Albidovulum salinarum</name>
    <dbReference type="NCBI Taxonomy" id="2984153"/>
    <lineage>
        <taxon>Bacteria</taxon>
        <taxon>Pseudomonadati</taxon>
        <taxon>Pseudomonadota</taxon>
        <taxon>Alphaproteobacteria</taxon>
        <taxon>Rhodobacterales</taxon>
        <taxon>Paracoccaceae</taxon>
        <taxon>Albidovulum</taxon>
    </lineage>
</organism>
<evidence type="ECO:0000313" key="1">
    <source>
        <dbReference type="EMBL" id="MCU9847346.1"/>
    </source>
</evidence>
<comment type="caution">
    <text evidence="1">The sequence shown here is derived from an EMBL/GenBank/DDBJ whole genome shotgun (WGS) entry which is preliminary data.</text>
</comment>
<dbReference type="EMBL" id="JAOVQO010000004">
    <property type="protein sequence ID" value="MCU9847346.1"/>
    <property type="molecule type" value="Genomic_DNA"/>
</dbReference>
<keyword evidence="2" id="KW-1185">Reference proteome</keyword>
<proteinExistence type="predicted"/>
<accession>A0ABT2X080</accession>
<protein>
    <submittedName>
        <fullName evidence="1">Anti-sigma factor</fullName>
    </submittedName>
</protein>
<dbReference type="RefSeq" id="WP_263333821.1">
    <property type="nucleotide sequence ID" value="NZ_JAOVQO010000004.1"/>
</dbReference>
<name>A0ABT2X080_9RHOB</name>
<dbReference type="Proteomes" id="UP001209535">
    <property type="component" value="Unassembled WGS sequence"/>
</dbReference>
<sequence>MTGPEPILEEDLIAFHSGALTDAARSALAARIAADPAAQATLAEWDRQDAALAALYGPVAEEPLPAPLRARLAAAAETPARRHPAHALAAALALLAIGAASGWFAARSTQPDAPAFSLADSALRAHVTYVAEIAHPVEVASDQADHLVQWLSKRLGHPVKAPDFAAEGFRLMGGRLLPGDTSPAALFMYEDDTGRRLTLHVLPEGGAENSAFQFLSSGAAPGFYWHDAGLSYAVIGDIDRDRLRAIALAAYDQLI</sequence>
<reference evidence="1 2" key="1">
    <citation type="submission" date="2022-10" db="EMBL/GenBank/DDBJ databases">
        <title>Defluviimonas sp. nov., isolated from ocean surface sediments.</title>
        <authorList>
            <person name="He W."/>
            <person name="Wang L."/>
            <person name="Zhang D.-F."/>
        </authorList>
    </citation>
    <scope>NUCLEOTIDE SEQUENCE [LARGE SCALE GENOMIC DNA]</scope>
    <source>
        <strain evidence="1 2">WL0024</strain>
    </source>
</reference>